<evidence type="ECO:0000256" key="2">
    <source>
        <dbReference type="SAM" id="MobiDB-lite"/>
    </source>
</evidence>
<dbReference type="PANTHER" id="PTHR36721">
    <property type="entry name" value="PROLINE-RICH FAMILY PROTEIN"/>
    <property type="match status" value="1"/>
</dbReference>
<dbReference type="EMBL" id="ML179082">
    <property type="protein sequence ID" value="THV01946.1"/>
    <property type="molecule type" value="Genomic_DNA"/>
</dbReference>
<evidence type="ECO:0000313" key="3">
    <source>
        <dbReference type="EMBL" id="THV01946.1"/>
    </source>
</evidence>
<feature type="compositionally biased region" description="Low complexity" evidence="2">
    <location>
        <begin position="728"/>
        <end position="739"/>
    </location>
</feature>
<feature type="compositionally biased region" description="Polar residues" evidence="2">
    <location>
        <begin position="795"/>
        <end position="806"/>
    </location>
</feature>
<feature type="compositionally biased region" description="Low complexity" evidence="2">
    <location>
        <begin position="863"/>
        <end position="896"/>
    </location>
</feature>
<evidence type="ECO:0000313" key="4">
    <source>
        <dbReference type="Proteomes" id="UP000297245"/>
    </source>
</evidence>
<feature type="compositionally biased region" description="Low complexity" evidence="2">
    <location>
        <begin position="97"/>
        <end position="107"/>
    </location>
</feature>
<feature type="region of interest" description="Disordered" evidence="2">
    <location>
        <begin position="950"/>
        <end position="986"/>
    </location>
</feature>
<sequence length="1234" mass="134340">MRAKAESEKLKPGRPSWWEDADGSRRKWLDSLLPYWDQLSNSNARGKFYSWATSKYLLKFGESHDAESNFAAWYTANPGKTPPNLILAKRFPNTANTSSEPESTLPTSMPPPSTIATPAEPTLPTSMPPPSTIATPAEPTLPTSMPPPSTIVTPAGKPDTTPSEPEPTSRPSPPTIVTSVDPVAGSSSSSNAVGNIQASVSSSNPSQTQAQVILSDLASGSANPDTEQPYTLADARTALQALVPDQVIDSPLQIAASIRSWLILQDQNDGLAPYNSLPRVLSALEDLWGDDYDRNAWYPHAQDINNREPDTDDTDVLAKISEALETLRPKMQGAVESWTEGTSGRDVGTSGSSAGLNVDMGQKGESSQDTNMGRTGQGEGASSPHTNTGGGDISVRTATKSSKKSRKGKSKEDEFDRLELDPVEVEDVYSKLGWDTLSVEEFEEKQRLFSFIKDHRIGDFFRRENRRLKAGENDTFIRDIMKDGPAGAGRKPIHTPEVMVFMRQYYDSMIKDRAVKELEDAQALYQGWLAETDGEGEQMNPPCAVSIRYRIAAQVLAEQSDDFRAEIKKLGKEEHLQKLKDWEEAKAKEEAESGTPQGFANAIKKWTPAVARFNNAVAKEMGLCVVTALVGPNPKEGGKVDIWWNLIGENGMGLQWDKFDKKMFEATGTSLIKFGKTVYSSNARAERAVGKDSSSLVDNSKGGPVTGKKARPGPGQDSEGSSKRRQPQKQPTPRKQPNRTSPRKRPLPKKVSSEESGSESESNSASSSSDEDRQRPAKRSKPLPKRVQVVIQTPKGKSTKPSSVQTPSLVPPRSSIPPPSSVPPSSVPPPSAAPAPAAVPPPSSAPSPSAVPPPSSAPPPSAVPRSSSSVQPASAVTRSSSVPPPSSTSALPSASTNGTNEPPSQQVSKSPTDHLAISETSLTAHPNLEQHPDLEQVDLLYLIQLTNKIAPPEPIPDPPSDPIPALSEPTPEQSMVPGPSVPTSNSGEIKREAVCWHHPLKDRFWPELSRYLRAWGSFVDRLPDEPWLDEFEELLDIFLQFEQVFKFQEVNGEVRSQKEWHMMELWEDAGQPALVILDVDPGLMEGVIADMTTWWADFGKFEKDARDFAPLDSTSGKNGVWKLLWAITSILFTITGDPDEKEFTAKWDDQQLTDLASWTILVVNVKETLEHVYKHAKFRNTRPSKRKAEEVSDTRPMTRSRVAQEAVAKGKAGKKSGGSAKGKGKGKGKASSRT</sequence>
<feature type="compositionally biased region" description="Polar residues" evidence="2">
    <location>
        <begin position="196"/>
        <end position="207"/>
    </location>
</feature>
<dbReference type="AlphaFoldDB" id="A0A4V4HH99"/>
<feature type="coiled-coil region" evidence="1">
    <location>
        <begin position="511"/>
        <end position="592"/>
    </location>
</feature>
<feature type="compositionally biased region" description="Basic and acidic residues" evidence="2">
    <location>
        <begin position="1"/>
        <end position="11"/>
    </location>
</feature>
<reference evidence="3 4" key="1">
    <citation type="journal article" date="2019" name="Nat. Ecol. Evol.">
        <title>Megaphylogeny resolves global patterns of mushroom evolution.</title>
        <authorList>
            <person name="Varga T."/>
            <person name="Krizsan K."/>
            <person name="Foldi C."/>
            <person name="Dima B."/>
            <person name="Sanchez-Garcia M."/>
            <person name="Sanchez-Ramirez S."/>
            <person name="Szollosi G.J."/>
            <person name="Szarkandi J.G."/>
            <person name="Papp V."/>
            <person name="Albert L."/>
            <person name="Andreopoulos W."/>
            <person name="Angelini C."/>
            <person name="Antonin V."/>
            <person name="Barry K.W."/>
            <person name="Bougher N.L."/>
            <person name="Buchanan P."/>
            <person name="Buyck B."/>
            <person name="Bense V."/>
            <person name="Catcheside P."/>
            <person name="Chovatia M."/>
            <person name="Cooper J."/>
            <person name="Damon W."/>
            <person name="Desjardin D."/>
            <person name="Finy P."/>
            <person name="Geml J."/>
            <person name="Haridas S."/>
            <person name="Hughes K."/>
            <person name="Justo A."/>
            <person name="Karasinski D."/>
            <person name="Kautmanova I."/>
            <person name="Kiss B."/>
            <person name="Kocsube S."/>
            <person name="Kotiranta H."/>
            <person name="LaButti K.M."/>
            <person name="Lechner B.E."/>
            <person name="Liimatainen K."/>
            <person name="Lipzen A."/>
            <person name="Lukacs Z."/>
            <person name="Mihaltcheva S."/>
            <person name="Morgado L.N."/>
            <person name="Niskanen T."/>
            <person name="Noordeloos M.E."/>
            <person name="Ohm R.A."/>
            <person name="Ortiz-Santana B."/>
            <person name="Ovrebo C."/>
            <person name="Racz N."/>
            <person name="Riley R."/>
            <person name="Savchenko A."/>
            <person name="Shiryaev A."/>
            <person name="Soop K."/>
            <person name="Spirin V."/>
            <person name="Szebenyi C."/>
            <person name="Tomsovsky M."/>
            <person name="Tulloss R.E."/>
            <person name="Uehling J."/>
            <person name="Grigoriev I.V."/>
            <person name="Vagvolgyi C."/>
            <person name="Papp T."/>
            <person name="Martin F.M."/>
            <person name="Miettinen O."/>
            <person name="Hibbett D.S."/>
            <person name="Nagy L.G."/>
        </authorList>
    </citation>
    <scope>NUCLEOTIDE SEQUENCE [LARGE SCALE GENOMIC DNA]</scope>
    <source>
        <strain evidence="3 4">CBS 962.96</strain>
    </source>
</reference>
<feature type="region of interest" description="Disordered" evidence="2">
    <location>
        <begin position="1183"/>
        <end position="1234"/>
    </location>
</feature>
<dbReference type="Proteomes" id="UP000297245">
    <property type="component" value="Unassembled WGS sequence"/>
</dbReference>
<feature type="compositionally biased region" description="Basic residues" evidence="2">
    <location>
        <begin position="1222"/>
        <end position="1234"/>
    </location>
</feature>
<feature type="region of interest" description="Disordered" evidence="2">
    <location>
        <begin position="686"/>
        <end position="914"/>
    </location>
</feature>
<feature type="compositionally biased region" description="Low complexity" evidence="2">
    <location>
        <begin position="183"/>
        <end position="195"/>
    </location>
</feature>
<protein>
    <submittedName>
        <fullName evidence="3">Uncharacterized protein</fullName>
    </submittedName>
</protein>
<keyword evidence="1" id="KW-0175">Coiled coil</keyword>
<dbReference type="OrthoDB" id="3124384at2759"/>
<feature type="compositionally biased region" description="Pro residues" evidence="2">
    <location>
        <begin position="164"/>
        <end position="174"/>
    </location>
</feature>
<keyword evidence="4" id="KW-1185">Reference proteome</keyword>
<accession>A0A4V4HH99</accession>
<feature type="region of interest" description="Disordered" evidence="2">
    <location>
        <begin position="332"/>
        <end position="414"/>
    </location>
</feature>
<feature type="region of interest" description="Disordered" evidence="2">
    <location>
        <begin position="94"/>
        <end position="207"/>
    </location>
</feature>
<feature type="compositionally biased region" description="Low complexity" evidence="2">
    <location>
        <begin position="759"/>
        <end position="768"/>
    </location>
</feature>
<feature type="compositionally biased region" description="Polar residues" evidence="2">
    <location>
        <begin position="897"/>
        <end position="910"/>
    </location>
</feature>
<organism evidence="3 4">
    <name type="scientific">Dendrothele bispora (strain CBS 962.96)</name>
    <dbReference type="NCBI Taxonomy" id="1314807"/>
    <lineage>
        <taxon>Eukaryota</taxon>
        <taxon>Fungi</taxon>
        <taxon>Dikarya</taxon>
        <taxon>Basidiomycota</taxon>
        <taxon>Agaricomycotina</taxon>
        <taxon>Agaricomycetes</taxon>
        <taxon>Agaricomycetidae</taxon>
        <taxon>Agaricales</taxon>
        <taxon>Agaricales incertae sedis</taxon>
        <taxon>Dendrothele</taxon>
    </lineage>
</organism>
<evidence type="ECO:0000256" key="1">
    <source>
        <dbReference type="SAM" id="Coils"/>
    </source>
</evidence>
<feature type="region of interest" description="Disordered" evidence="2">
    <location>
        <begin position="1"/>
        <end position="20"/>
    </location>
</feature>
<feature type="compositionally biased region" description="Polar residues" evidence="2">
    <location>
        <begin position="364"/>
        <end position="374"/>
    </location>
</feature>
<proteinExistence type="predicted"/>
<gene>
    <name evidence="3" type="ORF">K435DRAFT_792893</name>
</gene>
<name>A0A4V4HH99_DENBC</name>
<feature type="compositionally biased region" description="Pro residues" evidence="2">
    <location>
        <begin position="951"/>
        <end position="962"/>
    </location>
</feature>
<feature type="compositionally biased region" description="Pro residues" evidence="2">
    <location>
        <begin position="814"/>
        <end position="862"/>
    </location>
</feature>
<dbReference type="PANTHER" id="PTHR36721:SF1">
    <property type="entry name" value="OS04G0446401 PROTEIN"/>
    <property type="match status" value="1"/>
</dbReference>